<feature type="transmembrane region" description="Helical" evidence="6">
    <location>
        <begin position="247"/>
        <end position="270"/>
    </location>
</feature>
<gene>
    <name evidence="7" type="ORF">PSACC_01031</name>
</gene>
<feature type="transmembrane region" description="Helical" evidence="6">
    <location>
        <begin position="68"/>
        <end position="85"/>
    </location>
</feature>
<feature type="transmembrane region" description="Helical" evidence="6">
    <location>
        <begin position="493"/>
        <end position="517"/>
    </location>
</feature>
<evidence type="ECO:0000256" key="3">
    <source>
        <dbReference type="ARBA" id="ARBA00022692"/>
    </source>
</evidence>
<evidence type="ECO:0000256" key="1">
    <source>
        <dbReference type="ARBA" id="ARBA00004141"/>
    </source>
</evidence>
<dbReference type="Pfam" id="PF03062">
    <property type="entry name" value="MBOAT"/>
    <property type="match status" value="1"/>
</dbReference>
<dbReference type="GO" id="GO:0006506">
    <property type="term" value="P:GPI anchor biosynthetic process"/>
    <property type="evidence" value="ECO:0007669"/>
    <property type="project" value="TreeGrafter"/>
</dbReference>
<comment type="similarity">
    <text evidence="2">Belongs to the membrane-bound acyltransferase family.</text>
</comment>
<protein>
    <submittedName>
        <fullName evidence="7">Uncharacterized protein</fullName>
    </submittedName>
</protein>
<keyword evidence="3 6" id="KW-0812">Transmembrane</keyword>
<dbReference type="AlphaFoldDB" id="A0A2H9TN90"/>
<feature type="transmembrane region" description="Helical" evidence="6">
    <location>
        <begin position="291"/>
        <end position="313"/>
    </location>
</feature>
<dbReference type="EMBL" id="MTSL01000075">
    <property type="protein sequence ID" value="PJF19189.1"/>
    <property type="molecule type" value="Genomic_DNA"/>
</dbReference>
<dbReference type="Proteomes" id="UP000240830">
    <property type="component" value="Unassembled WGS sequence"/>
</dbReference>
<dbReference type="GO" id="GO:0008374">
    <property type="term" value="F:O-acyltransferase activity"/>
    <property type="evidence" value="ECO:0007669"/>
    <property type="project" value="TreeGrafter"/>
</dbReference>
<comment type="caution">
    <text evidence="7">The sequence shown here is derived from an EMBL/GenBank/DDBJ whole genome shotgun (WGS) entry which is preliminary data.</text>
</comment>
<accession>A0A2H9TN90</accession>
<feature type="transmembrane region" description="Helical" evidence="6">
    <location>
        <begin position="393"/>
        <end position="419"/>
    </location>
</feature>
<evidence type="ECO:0000313" key="7">
    <source>
        <dbReference type="EMBL" id="PJF19189.1"/>
    </source>
</evidence>
<name>A0A2H9TN90_9FUNG</name>
<feature type="transmembrane region" description="Helical" evidence="6">
    <location>
        <begin position="458"/>
        <end position="481"/>
    </location>
</feature>
<sequence>MLRWASGEFLIYYAVLAFAMFTVFQSAYNFSLPTNLNFTNYSHNLRAGWMGRPMDNSDAQWRSFREPLPLAILLFGGFLALNGMARMIGHRRAWSFDFSMRVRAALTLAFLIVLHGLHTIKILVLVGGNFLISSTCKGKRINVIFTWIYNIGLLFALEYFKVSYRDHPLLSIAESFFNLLPAAVPRWSVTFNITILRLISYNVDYYYSFQGYSALQHREGCKECSDNGNGDPCDRRRIQEAPSRDSFTFINCLIYVLYPPLYLAGPIITFNNFYSQIQRPMRPSTMEVLTYALRWVVSFLTIEVMLHYCYVVAIKNNQAWIDFRPLDFAALSYLNLTVVWLKLLIIWRFFRLVALFDGIVPLENMARCMTNNYSSLAFWRGWHRSFNQWIVRYMYIPLGGSTTALYNIWPIFTFVAIWHDIHLNMLLWSWLICLFILPEIVLSWLAQKRGWEGPQYRHWIAAAAGANMLLMSVANLVGFVVGASGIQTILGSLMSASGVLFVVALAGTCYCAAHVLLEIRETERSYGIFNKY</sequence>
<dbReference type="InterPro" id="IPR004299">
    <property type="entry name" value="MBOAT_fam"/>
</dbReference>
<keyword evidence="5 6" id="KW-0472">Membrane</keyword>
<reference evidence="7 8" key="1">
    <citation type="submission" date="2016-10" db="EMBL/GenBank/DDBJ databases">
        <title>The genome of Paramicrosporidium saccamoebae is the missing link in understanding Cryptomycota and Microsporidia evolution.</title>
        <authorList>
            <person name="Quandt C.A."/>
            <person name="Beaudet D."/>
            <person name="Corsaro D."/>
            <person name="Michel R."/>
            <person name="Corradi N."/>
            <person name="James T."/>
        </authorList>
    </citation>
    <scope>NUCLEOTIDE SEQUENCE [LARGE SCALE GENOMIC DNA]</scope>
    <source>
        <strain evidence="7 8">KSL3</strain>
    </source>
</reference>
<dbReference type="PANTHER" id="PTHR13285">
    <property type="entry name" value="ACYLTRANSFERASE"/>
    <property type="match status" value="1"/>
</dbReference>
<dbReference type="PANTHER" id="PTHR13285:SF18">
    <property type="entry name" value="PROTEIN-CYSTEINE N-PALMITOYLTRANSFERASE RASP"/>
    <property type="match status" value="1"/>
</dbReference>
<evidence type="ECO:0000256" key="6">
    <source>
        <dbReference type="SAM" id="Phobius"/>
    </source>
</evidence>
<evidence type="ECO:0000256" key="5">
    <source>
        <dbReference type="ARBA" id="ARBA00023136"/>
    </source>
</evidence>
<dbReference type="GO" id="GO:0005783">
    <property type="term" value="C:endoplasmic reticulum"/>
    <property type="evidence" value="ECO:0007669"/>
    <property type="project" value="TreeGrafter"/>
</dbReference>
<organism evidence="7 8">
    <name type="scientific">Paramicrosporidium saccamoebae</name>
    <dbReference type="NCBI Taxonomy" id="1246581"/>
    <lineage>
        <taxon>Eukaryota</taxon>
        <taxon>Fungi</taxon>
        <taxon>Fungi incertae sedis</taxon>
        <taxon>Cryptomycota</taxon>
        <taxon>Cryptomycota incertae sedis</taxon>
        <taxon>Paramicrosporidium</taxon>
    </lineage>
</organism>
<feature type="transmembrane region" description="Helical" evidence="6">
    <location>
        <begin position="333"/>
        <end position="350"/>
    </location>
</feature>
<keyword evidence="8" id="KW-1185">Reference proteome</keyword>
<feature type="transmembrane region" description="Helical" evidence="6">
    <location>
        <begin position="144"/>
        <end position="164"/>
    </location>
</feature>
<feature type="transmembrane region" description="Helical" evidence="6">
    <location>
        <begin position="106"/>
        <end position="132"/>
    </location>
</feature>
<dbReference type="STRING" id="1246581.A0A2H9TN90"/>
<dbReference type="InterPro" id="IPR051085">
    <property type="entry name" value="MB_O-acyltransferase"/>
</dbReference>
<dbReference type="OrthoDB" id="420606at2759"/>
<dbReference type="GO" id="GO:0016020">
    <property type="term" value="C:membrane"/>
    <property type="evidence" value="ECO:0007669"/>
    <property type="project" value="UniProtKB-SubCell"/>
</dbReference>
<comment type="subcellular location">
    <subcellularLocation>
        <location evidence="1">Membrane</location>
        <topology evidence="1">Multi-pass membrane protein</topology>
    </subcellularLocation>
</comment>
<evidence type="ECO:0000256" key="4">
    <source>
        <dbReference type="ARBA" id="ARBA00022989"/>
    </source>
</evidence>
<proteinExistence type="inferred from homology"/>
<evidence type="ECO:0000256" key="2">
    <source>
        <dbReference type="ARBA" id="ARBA00010323"/>
    </source>
</evidence>
<feature type="transmembrane region" description="Helical" evidence="6">
    <location>
        <begin position="425"/>
        <end position="446"/>
    </location>
</feature>
<evidence type="ECO:0000313" key="8">
    <source>
        <dbReference type="Proteomes" id="UP000240830"/>
    </source>
</evidence>
<feature type="transmembrane region" description="Helical" evidence="6">
    <location>
        <begin position="9"/>
        <end position="28"/>
    </location>
</feature>
<keyword evidence="4 6" id="KW-1133">Transmembrane helix</keyword>